<dbReference type="Gene3D" id="2.30.30.40">
    <property type="entry name" value="SH3 Domains"/>
    <property type="match status" value="1"/>
</dbReference>
<evidence type="ECO:0000259" key="1">
    <source>
        <dbReference type="PROSITE" id="PS50851"/>
    </source>
</evidence>
<dbReference type="InterPro" id="IPR002545">
    <property type="entry name" value="CheW-lke_dom"/>
</dbReference>
<dbReference type="PROSITE" id="PS50851">
    <property type="entry name" value="CHEW"/>
    <property type="match status" value="1"/>
</dbReference>
<sequence length="178" mass="18633">MEALDVSIDSDADGAGAASQQLLRFALGDDAYGAPIDRIREILEVPPTTEMPRMPSFVLGVMNLRGAVVPVIDLGARFGLAATRIGRRSCVIVVDSSTEPTNGSARQPLGLLVDAVHEVLDIDAGALAPAPSLGTRIAPEFIAAVTRARDQLLTIIDLDRALNSDDLAQLISAEAAHA</sequence>
<evidence type="ECO:0000313" key="2">
    <source>
        <dbReference type="EMBL" id="MEK8033732.1"/>
    </source>
</evidence>
<comment type="caution">
    <text evidence="2">The sequence shown here is derived from an EMBL/GenBank/DDBJ whole genome shotgun (WGS) entry which is preliminary data.</text>
</comment>
<dbReference type="EMBL" id="JBBUTG010000019">
    <property type="protein sequence ID" value="MEK8033732.1"/>
    <property type="molecule type" value="Genomic_DNA"/>
</dbReference>
<keyword evidence="3" id="KW-1185">Reference proteome</keyword>
<proteinExistence type="predicted"/>
<dbReference type="Gene3D" id="2.40.50.180">
    <property type="entry name" value="CheA-289, Domain 4"/>
    <property type="match status" value="1"/>
</dbReference>
<gene>
    <name evidence="2" type="ORF">AACH06_23160</name>
</gene>
<protein>
    <submittedName>
        <fullName evidence="2">Chemotaxis protein CheW</fullName>
    </submittedName>
</protein>
<organism evidence="2 3">
    <name type="scientific">Ideonella lacteola</name>
    <dbReference type="NCBI Taxonomy" id="2984193"/>
    <lineage>
        <taxon>Bacteria</taxon>
        <taxon>Pseudomonadati</taxon>
        <taxon>Pseudomonadota</taxon>
        <taxon>Betaproteobacteria</taxon>
        <taxon>Burkholderiales</taxon>
        <taxon>Sphaerotilaceae</taxon>
        <taxon>Ideonella</taxon>
    </lineage>
</organism>
<dbReference type="SUPFAM" id="SSF50341">
    <property type="entry name" value="CheW-like"/>
    <property type="match status" value="1"/>
</dbReference>
<dbReference type="Pfam" id="PF01584">
    <property type="entry name" value="CheW"/>
    <property type="match status" value="1"/>
</dbReference>
<feature type="domain" description="CheW-like" evidence="1">
    <location>
        <begin position="19"/>
        <end position="167"/>
    </location>
</feature>
<reference evidence="2 3" key="1">
    <citation type="submission" date="2024-04" db="EMBL/GenBank/DDBJ databases">
        <title>Novel species of the genus Ideonella isolated from streams.</title>
        <authorList>
            <person name="Lu H."/>
        </authorList>
    </citation>
    <scope>NUCLEOTIDE SEQUENCE [LARGE SCALE GENOMIC DNA]</scope>
    <source>
        <strain evidence="2 3">DXS29W</strain>
    </source>
</reference>
<dbReference type="RefSeq" id="WP_341428152.1">
    <property type="nucleotide sequence ID" value="NZ_JBBUTG010000019.1"/>
</dbReference>
<dbReference type="InterPro" id="IPR039315">
    <property type="entry name" value="CheW"/>
</dbReference>
<dbReference type="InterPro" id="IPR036061">
    <property type="entry name" value="CheW-like_dom_sf"/>
</dbReference>
<accession>A0ABU9BUS8</accession>
<dbReference type="SMART" id="SM00260">
    <property type="entry name" value="CheW"/>
    <property type="match status" value="1"/>
</dbReference>
<dbReference type="PANTHER" id="PTHR22617">
    <property type="entry name" value="CHEMOTAXIS SENSOR HISTIDINE KINASE-RELATED"/>
    <property type="match status" value="1"/>
</dbReference>
<name>A0ABU9BUS8_9BURK</name>
<dbReference type="Proteomes" id="UP001371218">
    <property type="component" value="Unassembled WGS sequence"/>
</dbReference>
<evidence type="ECO:0000313" key="3">
    <source>
        <dbReference type="Proteomes" id="UP001371218"/>
    </source>
</evidence>
<dbReference type="PANTHER" id="PTHR22617:SF41">
    <property type="entry name" value="CHEMOTAXIS SIGNAL TRANSDUCTION SYSTEM ADAPTOR PROTEIN CHEW"/>
    <property type="match status" value="1"/>
</dbReference>